<evidence type="ECO:0000259" key="3">
    <source>
        <dbReference type="Pfam" id="PF06110"/>
    </source>
</evidence>
<dbReference type="OrthoDB" id="78947at2759"/>
<gene>
    <name evidence="5" type="primary">LOC111352118</name>
</gene>
<dbReference type="CDD" id="cd02952">
    <property type="entry name" value="TRP14_like"/>
    <property type="match status" value="1"/>
</dbReference>
<sequence>MVTILELHGYEEFQKYVANIEPNQPNSRPVVVYFSGEKLPSGESWCIDCVEAEPVVKAYLNELKKEITFVYVDVGNRETWKDKACPFRTDSRTKLMVIPTIILWNGVRRLEGSQCAKRDLLNMLFEDED</sequence>
<dbReference type="Pfam" id="PF06110">
    <property type="entry name" value="TXD17-like_Trx"/>
    <property type="match status" value="1"/>
</dbReference>
<dbReference type="Proteomes" id="UP000301870">
    <property type="component" value="Chromosome 14"/>
</dbReference>
<dbReference type="GeneID" id="111352118"/>
<dbReference type="GO" id="GO:0047134">
    <property type="term" value="F:protein-disulfide reductase [NAD(P)H] activity"/>
    <property type="evidence" value="ECO:0007669"/>
    <property type="project" value="InterPro"/>
</dbReference>
<dbReference type="PANTHER" id="PTHR12452">
    <property type="entry name" value="42-9-9 PROTEIN-RELATED"/>
    <property type="match status" value="1"/>
</dbReference>
<dbReference type="InterPro" id="IPR045108">
    <property type="entry name" value="TXNDC17-like"/>
</dbReference>
<dbReference type="SUPFAM" id="SSF52833">
    <property type="entry name" value="Thioredoxin-like"/>
    <property type="match status" value="1"/>
</dbReference>
<proteinExistence type="inferred from homology"/>
<evidence type="ECO:0000256" key="1">
    <source>
        <dbReference type="ARBA" id="ARBA00008987"/>
    </source>
</evidence>
<evidence type="ECO:0000313" key="5">
    <source>
        <dbReference type="RefSeq" id="XP_022820241.1"/>
    </source>
</evidence>
<dbReference type="RefSeq" id="XP_022820241.1">
    <property type="nucleotide sequence ID" value="XM_022964473.1"/>
</dbReference>
<keyword evidence="4" id="KW-1185">Reference proteome</keyword>
<protein>
    <recommendedName>
        <fullName evidence="2">Thioredoxin domain-containing protein 17</fullName>
    </recommendedName>
</protein>
<dbReference type="KEGG" id="sliu:111352118"/>
<accession>A0A9J7IM55</accession>
<organism evidence="4 5">
    <name type="scientific">Spodoptera litura</name>
    <name type="common">Asian cotton leafworm</name>
    <dbReference type="NCBI Taxonomy" id="69820"/>
    <lineage>
        <taxon>Eukaryota</taxon>
        <taxon>Metazoa</taxon>
        <taxon>Ecdysozoa</taxon>
        <taxon>Arthropoda</taxon>
        <taxon>Hexapoda</taxon>
        <taxon>Insecta</taxon>
        <taxon>Pterygota</taxon>
        <taxon>Neoptera</taxon>
        <taxon>Endopterygota</taxon>
        <taxon>Lepidoptera</taxon>
        <taxon>Glossata</taxon>
        <taxon>Ditrysia</taxon>
        <taxon>Noctuoidea</taxon>
        <taxon>Noctuidae</taxon>
        <taxon>Amphipyrinae</taxon>
        <taxon>Spodoptera</taxon>
    </lineage>
</organism>
<reference evidence="5" key="1">
    <citation type="submission" date="2025-08" db="UniProtKB">
        <authorList>
            <consortium name="RefSeq"/>
        </authorList>
    </citation>
    <scope>IDENTIFICATION</scope>
    <source>
        <strain evidence="5">Ishihara</strain>
        <tissue evidence="5">Whole body</tissue>
    </source>
</reference>
<feature type="domain" description="Thioredoxin" evidence="3">
    <location>
        <begin position="8"/>
        <end position="127"/>
    </location>
</feature>
<dbReference type="GO" id="GO:0005829">
    <property type="term" value="C:cytosol"/>
    <property type="evidence" value="ECO:0007669"/>
    <property type="project" value="TreeGrafter"/>
</dbReference>
<dbReference type="PANTHER" id="PTHR12452:SF0">
    <property type="entry name" value="THIOREDOXIN DOMAIN-CONTAINING PROTEIN 17"/>
    <property type="match status" value="1"/>
</dbReference>
<dbReference type="AlphaFoldDB" id="A0A9J7IM55"/>
<dbReference type="InterPro" id="IPR010357">
    <property type="entry name" value="TXNDC17_dom"/>
</dbReference>
<dbReference type="InterPro" id="IPR036249">
    <property type="entry name" value="Thioredoxin-like_sf"/>
</dbReference>
<comment type="similarity">
    <text evidence="1">Belongs to the thioredoxin family.</text>
</comment>
<dbReference type="Gene3D" id="3.40.30.10">
    <property type="entry name" value="Glutaredoxin"/>
    <property type="match status" value="1"/>
</dbReference>
<evidence type="ECO:0000313" key="4">
    <source>
        <dbReference type="Proteomes" id="UP000301870"/>
    </source>
</evidence>
<name>A0A9J7IM55_SPOLT</name>
<evidence type="ECO:0000256" key="2">
    <source>
        <dbReference type="ARBA" id="ARBA00016949"/>
    </source>
</evidence>